<reference evidence="6 7" key="1">
    <citation type="submission" date="2018-11" db="EMBL/GenBank/DDBJ databases">
        <title>Sequencing the genomes of 1000 actinobacteria strains.</title>
        <authorList>
            <person name="Klenk H.-P."/>
        </authorList>
    </citation>
    <scope>NUCLEOTIDE SEQUENCE [LARGE SCALE GENOMIC DNA]</scope>
    <source>
        <strain evidence="6 7">DSM 13521</strain>
    </source>
</reference>
<evidence type="ECO:0000256" key="3">
    <source>
        <dbReference type="ARBA" id="ARBA00022112"/>
    </source>
</evidence>
<evidence type="ECO:0000256" key="5">
    <source>
        <dbReference type="PIRSR" id="PIRSR602678-1"/>
    </source>
</evidence>
<evidence type="ECO:0000256" key="1">
    <source>
        <dbReference type="ARBA" id="ARBA00006964"/>
    </source>
</evidence>
<dbReference type="PANTHER" id="PTHR13799:SF14">
    <property type="entry name" value="GTP CYCLOHYDROLASE 1 TYPE 2 HOMOLOG"/>
    <property type="match status" value="1"/>
</dbReference>
<feature type="binding site" evidence="5">
    <location>
        <position position="108"/>
    </location>
    <ligand>
        <name>a divalent metal cation</name>
        <dbReference type="ChEBI" id="CHEBI:60240"/>
        <label>1</label>
    </ligand>
</feature>
<evidence type="ECO:0000313" key="7">
    <source>
        <dbReference type="Proteomes" id="UP000275356"/>
    </source>
</evidence>
<sequence>MSETLRLSDVVADLELRYPPAAAAAWDTAIGLVTGDPGRPVRRVLVAVECTEATAAEAVELDADLLLVHHPFLWGGVTSIAETTTKGRVLTGLVRGGVALYCAHTNADDPPGGVSDSLARTLGLLDVEPLVPSTSPAAPPGSGTGRIGSLPRPVTLAAFAEEVAAALPATAQGIRVSGELDAEIATVAVCGGSGDSYLDDARLAGVDAYLTADLRHHPATDFRAVASRPFLLDAAHWASEWTWLPFLAEQLVADAGARGATVEVHVSDLRTDAWSATFGARA</sequence>
<name>A0A3N2D276_9MICO</name>
<evidence type="ECO:0000256" key="2">
    <source>
        <dbReference type="ARBA" id="ARBA00011643"/>
    </source>
</evidence>
<accession>A0A3N2D276</accession>
<proteinExistence type="inferred from homology"/>
<dbReference type="RefSeq" id="WP_211339247.1">
    <property type="nucleotide sequence ID" value="NZ_RKHQ01000002.1"/>
</dbReference>
<protein>
    <recommendedName>
        <fullName evidence="3">GTP cyclohydrolase 1 type 2 homolog</fullName>
    </recommendedName>
</protein>
<feature type="binding site" evidence="5">
    <location>
        <position position="69"/>
    </location>
    <ligand>
        <name>a divalent metal cation</name>
        <dbReference type="ChEBI" id="CHEBI:60240"/>
        <label>1</label>
    </ligand>
</feature>
<dbReference type="GO" id="GO:0046872">
    <property type="term" value="F:metal ion binding"/>
    <property type="evidence" value="ECO:0007669"/>
    <property type="project" value="UniProtKB-KW"/>
</dbReference>
<keyword evidence="4 5" id="KW-0479">Metal-binding</keyword>
<dbReference type="InterPro" id="IPR002678">
    <property type="entry name" value="DUF34/NIF3"/>
</dbReference>
<dbReference type="Proteomes" id="UP000275356">
    <property type="component" value="Unassembled WGS sequence"/>
</dbReference>
<comment type="similarity">
    <text evidence="1">Belongs to the GTP cyclohydrolase I type 2/NIF3 family.</text>
</comment>
<dbReference type="PANTHER" id="PTHR13799">
    <property type="entry name" value="NGG1 INTERACTING FACTOR 3"/>
    <property type="match status" value="1"/>
</dbReference>
<comment type="caution">
    <text evidence="6">The sequence shown here is derived from an EMBL/GenBank/DDBJ whole genome shotgun (WGS) entry which is preliminary data.</text>
</comment>
<feature type="binding site" evidence="5">
    <location>
        <position position="236"/>
    </location>
    <ligand>
        <name>a divalent metal cation</name>
        <dbReference type="ChEBI" id="CHEBI:60240"/>
        <label>1</label>
    </ligand>
</feature>
<dbReference type="EMBL" id="RKHQ01000002">
    <property type="protein sequence ID" value="ROR93758.1"/>
    <property type="molecule type" value="Genomic_DNA"/>
</dbReference>
<evidence type="ECO:0000256" key="4">
    <source>
        <dbReference type="ARBA" id="ARBA00022723"/>
    </source>
</evidence>
<dbReference type="AlphaFoldDB" id="A0A3N2D276"/>
<dbReference type="FunFam" id="3.40.1390.30:FF:000001">
    <property type="entry name" value="GTP cyclohydrolase 1 type 2"/>
    <property type="match status" value="1"/>
</dbReference>
<dbReference type="InterPro" id="IPR036069">
    <property type="entry name" value="DUF34/NIF3_sf"/>
</dbReference>
<comment type="subunit">
    <text evidence="2">Homohexamer.</text>
</comment>
<feature type="binding site" evidence="5">
    <location>
        <position position="240"/>
    </location>
    <ligand>
        <name>a divalent metal cation</name>
        <dbReference type="ChEBI" id="CHEBI:60240"/>
        <label>1</label>
    </ligand>
</feature>
<feature type="binding site" evidence="5">
    <location>
        <position position="70"/>
    </location>
    <ligand>
        <name>a divalent metal cation</name>
        <dbReference type="ChEBI" id="CHEBI:60240"/>
        <label>1</label>
    </ligand>
</feature>
<keyword evidence="7" id="KW-1185">Reference proteome</keyword>
<dbReference type="SUPFAM" id="SSF102705">
    <property type="entry name" value="NIF3 (NGG1p interacting factor 3)-like"/>
    <property type="match status" value="1"/>
</dbReference>
<evidence type="ECO:0000313" key="6">
    <source>
        <dbReference type="EMBL" id="ROR93758.1"/>
    </source>
</evidence>
<dbReference type="NCBIfam" id="TIGR00486">
    <property type="entry name" value="YbgI_SA1388"/>
    <property type="match status" value="1"/>
</dbReference>
<organism evidence="6 7">
    <name type="scientific">Salana multivorans</name>
    <dbReference type="NCBI Taxonomy" id="120377"/>
    <lineage>
        <taxon>Bacteria</taxon>
        <taxon>Bacillati</taxon>
        <taxon>Actinomycetota</taxon>
        <taxon>Actinomycetes</taxon>
        <taxon>Micrococcales</taxon>
        <taxon>Beutenbergiaceae</taxon>
        <taxon>Salana</taxon>
    </lineage>
</organism>
<dbReference type="GO" id="GO:0005737">
    <property type="term" value="C:cytoplasm"/>
    <property type="evidence" value="ECO:0007669"/>
    <property type="project" value="TreeGrafter"/>
</dbReference>
<gene>
    <name evidence="6" type="ORF">EDD28_3182</name>
</gene>
<dbReference type="Pfam" id="PF01784">
    <property type="entry name" value="DUF34_NIF3"/>
    <property type="match status" value="1"/>
</dbReference>
<dbReference type="Gene3D" id="3.40.1390.30">
    <property type="entry name" value="NIF3 (NGG1p interacting factor 3)-like"/>
    <property type="match status" value="2"/>
</dbReference>